<feature type="compositionally biased region" description="Polar residues" evidence="1">
    <location>
        <begin position="78"/>
        <end position="89"/>
    </location>
</feature>
<sequence>MSNFIQHGKDGRLYYRSSDGKWYPYTKSSYSDTTPASTQQYHQGQYAERRPSYHQYADNTAEAGSFYGEYDEDDVPAASSSTQGGSTETAKYVKKQEKERRHREKLREGGRSGRSKHKSNTKKKIDETLKPFYNSK</sequence>
<proteinExistence type="predicted"/>
<name>A0AAI9YJJ6_9PEZI</name>
<feature type="region of interest" description="Disordered" evidence="1">
    <location>
        <begin position="25"/>
        <end position="136"/>
    </location>
</feature>
<feature type="compositionally biased region" description="Basic and acidic residues" evidence="1">
    <location>
        <begin position="94"/>
        <end position="111"/>
    </location>
</feature>
<evidence type="ECO:0000313" key="2">
    <source>
        <dbReference type="EMBL" id="KAK1513468.1"/>
    </source>
</evidence>
<dbReference type="GeneID" id="85346101"/>
<feature type="compositionally biased region" description="Polar residues" evidence="1">
    <location>
        <begin position="26"/>
        <end position="43"/>
    </location>
</feature>
<dbReference type="RefSeq" id="XP_060307039.1">
    <property type="nucleotide sequence ID" value="XM_060462554.1"/>
</dbReference>
<dbReference type="Proteomes" id="UP001240678">
    <property type="component" value="Unassembled WGS sequence"/>
</dbReference>
<comment type="caution">
    <text evidence="2">The sequence shown here is derived from an EMBL/GenBank/DDBJ whole genome shotgun (WGS) entry which is preliminary data.</text>
</comment>
<gene>
    <name evidence="2" type="ORF">CCOS01_14410</name>
</gene>
<evidence type="ECO:0000256" key="1">
    <source>
        <dbReference type="SAM" id="MobiDB-lite"/>
    </source>
</evidence>
<dbReference type="EMBL" id="MOOE01000020">
    <property type="protein sequence ID" value="KAK1513468.1"/>
    <property type="molecule type" value="Genomic_DNA"/>
</dbReference>
<evidence type="ECO:0000313" key="3">
    <source>
        <dbReference type="Proteomes" id="UP001240678"/>
    </source>
</evidence>
<feature type="compositionally biased region" description="Basic residues" evidence="1">
    <location>
        <begin position="113"/>
        <end position="122"/>
    </location>
</feature>
<dbReference type="AlphaFoldDB" id="A0AAI9YJJ6"/>
<reference evidence="2 3" key="1">
    <citation type="submission" date="2016-10" db="EMBL/GenBank/DDBJ databases">
        <title>The genome sequence of Colletotrichum fioriniae PJ7.</title>
        <authorList>
            <person name="Baroncelli R."/>
        </authorList>
    </citation>
    <scope>NUCLEOTIDE SEQUENCE [LARGE SCALE GENOMIC DNA]</scope>
    <source>
        <strain evidence="2 3">IMI 309622</strain>
    </source>
</reference>
<accession>A0AAI9YJJ6</accession>
<organism evidence="2 3">
    <name type="scientific">Colletotrichum costaricense</name>
    <dbReference type="NCBI Taxonomy" id="1209916"/>
    <lineage>
        <taxon>Eukaryota</taxon>
        <taxon>Fungi</taxon>
        <taxon>Dikarya</taxon>
        <taxon>Ascomycota</taxon>
        <taxon>Pezizomycotina</taxon>
        <taxon>Sordariomycetes</taxon>
        <taxon>Hypocreomycetidae</taxon>
        <taxon>Glomerellales</taxon>
        <taxon>Glomerellaceae</taxon>
        <taxon>Colletotrichum</taxon>
        <taxon>Colletotrichum acutatum species complex</taxon>
    </lineage>
</organism>
<protein>
    <submittedName>
        <fullName evidence="2">Uncharacterized protein</fullName>
    </submittedName>
</protein>
<keyword evidence="3" id="KW-1185">Reference proteome</keyword>